<accession>A0AB34L0P4</accession>
<name>A0AB34L0P4_9PEZI</name>
<keyword evidence="3" id="KW-1185">Reference proteome</keyword>
<dbReference type="Proteomes" id="UP000803884">
    <property type="component" value="Unassembled WGS sequence"/>
</dbReference>
<dbReference type="CDD" id="cd02440">
    <property type="entry name" value="AdoMet_MTases"/>
    <property type="match status" value="1"/>
</dbReference>
<dbReference type="EMBL" id="JAAQHG020000002">
    <property type="protein sequence ID" value="KAL1590729.1"/>
    <property type="molecule type" value="Genomic_DNA"/>
</dbReference>
<proteinExistence type="predicted"/>
<evidence type="ECO:0000259" key="1">
    <source>
        <dbReference type="Pfam" id="PF08241"/>
    </source>
</evidence>
<dbReference type="AlphaFoldDB" id="A0AB34L0P4"/>
<comment type="caution">
    <text evidence="2">The sequence shown here is derived from an EMBL/GenBank/DDBJ whole genome shotgun (WGS) entry which is preliminary data.</text>
</comment>
<evidence type="ECO:0000313" key="3">
    <source>
        <dbReference type="Proteomes" id="UP000803884"/>
    </source>
</evidence>
<dbReference type="SUPFAM" id="SSF53335">
    <property type="entry name" value="S-adenosyl-L-methionine-dependent methyltransferases"/>
    <property type="match status" value="1"/>
</dbReference>
<protein>
    <recommendedName>
        <fullName evidence="1">Methyltransferase type 11 domain-containing protein</fullName>
    </recommendedName>
</protein>
<sequence length="249" mass="26592">MASTNHTTSDLYTLWAPTYDTDGNILQAIDSAQLTTSLLPTLSALLSQRPNTEPLTLLDLGSGTGRTTLLLAAHPWPNPPALTACDSSAAMLAVARAKCPDTVSFALCDPFSPSSSTLPDAAFDGVTSTLVLEHIPLQTYFRTLASLLKPGGLAAVTNMHPDMGAGTQAGFKDEGGVRLKGESFVHGVRESVEAAREAGLERVGDVREVEVDEGMLEGFGEGVRKGARKWVGRRVWFGLVLRKREEREA</sequence>
<feature type="domain" description="Methyltransferase type 11" evidence="1">
    <location>
        <begin position="58"/>
        <end position="155"/>
    </location>
</feature>
<organism evidence="2 3">
    <name type="scientific">Cladosporium halotolerans</name>
    <dbReference type="NCBI Taxonomy" id="1052096"/>
    <lineage>
        <taxon>Eukaryota</taxon>
        <taxon>Fungi</taxon>
        <taxon>Dikarya</taxon>
        <taxon>Ascomycota</taxon>
        <taxon>Pezizomycotina</taxon>
        <taxon>Dothideomycetes</taxon>
        <taxon>Dothideomycetidae</taxon>
        <taxon>Cladosporiales</taxon>
        <taxon>Cladosporiaceae</taxon>
        <taxon>Cladosporium</taxon>
    </lineage>
</organism>
<dbReference type="Gene3D" id="3.40.50.150">
    <property type="entry name" value="Vaccinia Virus protein VP39"/>
    <property type="match status" value="1"/>
</dbReference>
<dbReference type="RefSeq" id="XP_069233834.1">
    <property type="nucleotide sequence ID" value="XM_069369301.1"/>
</dbReference>
<dbReference type="GO" id="GO:0010420">
    <property type="term" value="F:polyprenyldihydroxybenzoate methyltransferase activity"/>
    <property type="evidence" value="ECO:0007669"/>
    <property type="project" value="TreeGrafter"/>
</dbReference>
<dbReference type="InterPro" id="IPR029063">
    <property type="entry name" value="SAM-dependent_MTases_sf"/>
</dbReference>
<dbReference type="InterPro" id="IPR013216">
    <property type="entry name" value="Methyltransf_11"/>
</dbReference>
<gene>
    <name evidence="2" type="ORF">WHR41_00695</name>
</gene>
<dbReference type="Pfam" id="PF08241">
    <property type="entry name" value="Methyltransf_11"/>
    <property type="match status" value="1"/>
</dbReference>
<dbReference type="GeneID" id="96002139"/>
<evidence type="ECO:0000313" key="2">
    <source>
        <dbReference type="EMBL" id="KAL1590729.1"/>
    </source>
</evidence>
<reference evidence="2 3" key="1">
    <citation type="journal article" date="2020" name="Microbiol. Resour. Announc.">
        <title>Draft Genome Sequence of a Cladosporium Species Isolated from the Mesophotic Ascidian Didemnum maculosum.</title>
        <authorList>
            <person name="Gioti A."/>
            <person name="Siaperas R."/>
            <person name="Nikolaivits E."/>
            <person name="Le Goff G."/>
            <person name="Ouazzani J."/>
            <person name="Kotoulas G."/>
            <person name="Topakas E."/>
        </authorList>
    </citation>
    <scope>NUCLEOTIDE SEQUENCE [LARGE SCALE GENOMIC DNA]</scope>
    <source>
        <strain evidence="2 3">TM138-S3</strain>
    </source>
</reference>
<dbReference type="PANTHER" id="PTHR43464:SF52">
    <property type="entry name" value="PUTATIVE-RELATED"/>
    <property type="match status" value="1"/>
</dbReference>
<dbReference type="PANTHER" id="PTHR43464">
    <property type="entry name" value="METHYLTRANSFERASE"/>
    <property type="match status" value="1"/>
</dbReference>